<evidence type="ECO:0000256" key="3">
    <source>
        <dbReference type="ARBA" id="ARBA00022729"/>
    </source>
</evidence>
<dbReference type="Pfam" id="PF03480">
    <property type="entry name" value="DctP"/>
    <property type="match status" value="1"/>
</dbReference>
<dbReference type="PANTHER" id="PTHR33376">
    <property type="match status" value="1"/>
</dbReference>
<sequence>MKRKYVLLAILALFIFSITAIAGTATSSYAADIVKLKVAGISAPEYRGTKSLYAIKEEIEKKTDGRIVLDIFPANQLGDYTQVFEEIRRGTIEMGLIFLPSQFDVMLEIGSLPYLAQTGEGMQKQLSPGSYIYDIIDNSLDRLGVKLLRIYGDGFIGVGTAKKPANPTKPGVDKDTLIRIAPVAVYRETATDLGYRTTTIPYADTYSAIQTGVCDGWIGGSSQINYLSFRDVIKYYIPYNCLFDQTAYIINQKLWDSFSEEEKQIIQEAVNKQADKSFADSEAEDLEYQAKLQEAGVEIIKISDQERQELAEYIQKNTWPKLAEIYGEETIEKIRESM</sequence>
<dbReference type="EMBL" id="FNPD01000005">
    <property type="protein sequence ID" value="SDX89143.1"/>
    <property type="molecule type" value="Genomic_DNA"/>
</dbReference>
<dbReference type="InterPro" id="IPR018389">
    <property type="entry name" value="DctP_fam"/>
</dbReference>
<reference evidence="6" key="1">
    <citation type="submission" date="2016-10" db="EMBL/GenBank/DDBJ databases">
        <authorList>
            <person name="Varghese N."/>
            <person name="Submissions S."/>
        </authorList>
    </citation>
    <scope>NUCLEOTIDE SEQUENCE [LARGE SCALE GENOMIC DNA]</scope>
    <source>
        <strain evidence="6">DSM 13490</strain>
    </source>
</reference>
<keyword evidence="6" id="KW-1185">Reference proteome</keyword>
<protein>
    <submittedName>
        <fullName evidence="5">TRAP-type C4-dicarboxylate transport system, substrate-binding protein</fullName>
    </submittedName>
</protein>
<evidence type="ECO:0000256" key="4">
    <source>
        <dbReference type="SAM" id="SignalP"/>
    </source>
</evidence>
<dbReference type="Gene3D" id="3.40.190.170">
    <property type="entry name" value="Bacterial extracellular solute-binding protein, family 7"/>
    <property type="match status" value="1"/>
</dbReference>
<dbReference type="GO" id="GO:0055085">
    <property type="term" value="P:transmembrane transport"/>
    <property type="evidence" value="ECO:0007669"/>
    <property type="project" value="InterPro"/>
</dbReference>
<evidence type="ECO:0000256" key="2">
    <source>
        <dbReference type="ARBA" id="ARBA00022448"/>
    </source>
</evidence>
<feature type="chain" id="PRO_5011439049" evidence="4">
    <location>
        <begin position="23"/>
        <end position="338"/>
    </location>
</feature>
<proteinExistence type="inferred from homology"/>
<dbReference type="Proteomes" id="UP000199266">
    <property type="component" value="Unassembled WGS sequence"/>
</dbReference>
<keyword evidence="3 4" id="KW-0732">Signal</keyword>
<keyword evidence="2" id="KW-0813">Transport</keyword>
<organism evidence="5 6">
    <name type="scientific">Acetomicrobium thermoterrenum DSM 13490</name>
    <dbReference type="NCBI Taxonomy" id="1120987"/>
    <lineage>
        <taxon>Bacteria</taxon>
        <taxon>Thermotogati</taxon>
        <taxon>Synergistota</taxon>
        <taxon>Synergistia</taxon>
        <taxon>Synergistales</taxon>
        <taxon>Acetomicrobiaceae</taxon>
        <taxon>Acetomicrobium</taxon>
    </lineage>
</organism>
<dbReference type="PANTHER" id="PTHR33376:SF7">
    <property type="entry name" value="C4-DICARBOXYLATE-BINDING PROTEIN DCTB"/>
    <property type="match status" value="1"/>
</dbReference>
<evidence type="ECO:0000256" key="1">
    <source>
        <dbReference type="ARBA" id="ARBA00009023"/>
    </source>
</evidence>
<accession>A0A1H3FDJ5</accession>
<dbReference type="RefSeq" id="WP_091461050.1">
    <property type="nucleotide sequence ID" value="NZ_FNPD01000005.1"/>
</dbReference>
<feature type="signal peptide" evidence="4">
    <location>
        <begin position="1"/>
        <end position="22"/>
    </location>
</feature>
<dbReference type="AlphaFoldDB" id="A0A1H3FDJ5"/>
<evidence type="ECO:0000313" key="6">
    <source>
        <dbReference type="Proteomes" id="UP000199266"/>
    </source>
</evidence>
<gene>
    <name evidence="5" type="ORF">SAMN03080603_01026</name>
</gene>
<dbReference type="InterPro" id="IPR038404">
    <property type="entry name" value="TRAP_DctP_sf"/>
</dbReference>
<dbReference type="NCBIfam" id="NF037995">
    <property type="entry name" value="TRAP_S1"/>
    <property type="match status" value="1"/>
</dbReference>
<name>A0A1H3FDJ5_9BACT</name>
<comment type="similarity">
    <text evidence="1">Belongs to the bacterial solute-binding protein 7 family.</text>
</comment>
<evidence type="ECO:0000313" key="5">
    <source>
        <dbReference type="EMBL" id="SDX89143.1"/>
    </source>
</evidence>